<keyword evidence="1" id="KW-0472">Membrane</keyword>
<dbReference type="AlphaFoldDB" id="A0A7W5ZFW4"/>
<dbReference type="EMBL" id="JACIBY010000001">
    <property type="protein sequence ID" value="MBB3836079.1"/>
    <property type="molecule type" value="Genomic_DNA"/>
</dbReference>
<evidence type="ECO:0000256" key="1">
    <source>
        <dbReference type="SAM" id="Phobius"/>
    </source>
</evidence>
<protein>
    <submittedName>
        <fullName evidence="2">Uncharacterized protein</fullName>
    </submittedName>
</protein>
<gene>
    <name evidence="2" type="ORF">FHS57_000061</name>
</gene>
<organism evidence="2 3">
    <name type="scientific">Runella defluvii</name>
    <dbReference type="NCBI Taxonomy" id="370973"/>
    <lineage>
        <taxon>Bacteria</taxon>
        <taxon>Pseudomonadati</taxon>
        <taxon>Bacteroidota</taxon>
        <taxon>Cytophagia</taxon>
        <taxon>Cytophagales</taxon>
        <taxon>Spirosomataceae</taxon>
        <taxon>Runella</taxon>
    </lineage>
</organism>
<sequence length="37" mass="4573">MKTTKWKKQVLGQIHQRFEWMMLIIVALIVFLSLVWR</sequence>
<keyword evidence="3" id="KW-1185">Reference proteome</keyword>
<dbReference type="Proteomes" id="UP000541352">
    <property type="component" value="Unassembled WGS sequence"/>
</dbReference>
<accession>A0A7W5ZFW4</accession>
<evidence type="ECO:0000313" key="3">
    <source>
        <dbReference type="Proteomes" id="UP000541352"/>
    </source>
</evidence>
<name>A0A7W5ZFW4_9BACT</name>
<evidence type="ECO:0000313" key="2">
    <source>
        <dbReference type="EMBL" id="MBB3836079.1"/>
    </source>
</evidence>
<reference evidence="2 3" key="1">
    <citation type="submission" date="2020-08" db="EMBL/GenBank/DDBJ databases">
        <title>Genomic Encyclopedia of Type Strains, Phase IV (KMG-IV): sequencing the most valuable type-strain genomes for metagenomic binning, comparative biology and taxonomic classification.</title>
        <authorList>
            <person name="Goeker M."/>
        </authorList>
    </citation>
    <scope>NUCLEOTIDE SEQUENCE [LARGE SCALE GENOMIC DNA]</scope>
    <source>
        <strain evidence="2 3">DSM 17976</strain>
    </source>
</reference>
<keyword evidence="1" id="KW-0812">Transmembrane</keyword>
<proteinExistence type="predicted"/>
<keyword evidence="1" id="KW-1133">Transmembrane helix</keyword>
<comment type="caution">
    <text evidence="2">The sequence shown here is derived from an EMBL/GenBank/DDBJ whole genome shotgun (WGS) entry which is preliminary data.</text>
</comment>
<feature type="transmembrane region" description="Helical" evidence="1">
    <location>
        <begin position="20"/>
        <end position="36"/>
    </location>
</feature>